<organism evidence="1 2">
    <name type="scientific">Natrialba hulunbeirensis JCM 10989</name>
    <dbReference type="NCBI Taxonomy" id="1227493"/>
    <lineage>
        <taxon>Archaea</taxon>
        <taxon>Methanobacteriati</taxon>
        <taxon>Methanobacteriota</taxon>
        <taxon>Stenosarchaea group</taxon>
        <taxon>Halobacteria</taxon>
        <taxon>Halobacteriales</taxon>
        <taxon>Natrialbaceae</taxon>
        <taxon>Natrialba</taxon>
    </lineage>
</organism>
<dbReference type="SUPFAM" id="SSF53474">
    <property type="entry name" value="alpha/beta-Hydrolases"/>
    <property type="match status" value="1"/>
</dbReference>
<dbReference type="Gene3D" id="3.40.50.1820">
    <property type="entry name" value="alpha/beta hydrolase"/>
    <property type="match status" value="1"/>
</dbReference>
<dbReference type="InterPro" id="IPR029058">
    <property type="entry name" value="AB_hydrolase_fold"/>
</dbReference>
<sequence>MTNSDVLVPGGRDVRGTLTEPDNGAATIVVACPPHPQHGGSRSDSRLVAVAERLQEHGIACLRFDYGAWDEGYGEREDVRNAIRWAGDRYERVGVFGFSFGASLSLLAPASLDGADDPQVAAIVALAPTATLAPDLDATAALESVSCPVRIVVGERDTTAEWEPVVERAQELADGCEAGDEDEGEDGDEIEVVTLPADHFFVGQTDTVAETVGPFLESALRTE</sequence>
<keyword evidence="2" id="KW-1185">Reference proteome</keyword>
<dbReference type="OrthoDB" id="50239at2157"/>
<dbReference type="RefSeq" id="WP_006653694.1">
    <property type="nucleotide sequence ID" value="NZ_AOIM01000035.1"/>
</dbReference>
<dbReference type="EMBL" id="AOIM01000035">
    <property type="protein sequence ID" value="ELY90349.1"/>
    <property type="molecule type" value="Genomic_DNA"/>
</dbReference>
<dbReference type="PATRIC" id="fig|1227493.4.peg.2521"/>
<evidence type="ECO:0000313" key="2">
    <source>
        <dbReference type="Proteomes" id="UP000011519"/>
    </source>
</evidence>
<evidence type="ECO:0000313" key="1">
    <source>
        <dbReference type="EMBL" id="ELY90349.1"/>
    </source>
</evidence>
<comment type="caution">
    <text evidence="1">The sequence shown here is derived from an EMBL/GenBank/DDBJ whole genome shotgun (WGS) entry which is preliminary data.</text>
</comment>
<name>L9ZVI1_9EURY</name>
<dbReference type="AlphaFoldDB" id="L9ZVI1"/>
<proteinExistence type="predicted"/>
<dbReference type="Proteomes" id="UP000011519">
    <property type="component" value="Unassembled WGS sequence"/>
</dbReference>
<reference evidence="1 2" key="1">
    <citation type="journal article" date="2014" name="PLoS Genet.">
        <title>Phylogenetically driven sequencing of extremely halophilic archaea reveals strategies for static and dynamic osmo-response.</title>
        <authorList>
            <person name="Becker E.A."/>
            <person name="Seitzer P.M."/>
            <person name="Tritt A."/>
            <person name="Larsen D."/>
            <person name="Krusor M."/>
            <person name="Yao A.I."/>
            <person name="Wu D."/>
            <person name="Madern D."/>
            <person name="Eisen J.A."/>
            <person name="Darling A.E."/>
            <person name="Facciotti M.T."/>
        </authorList>
    </citation>
    <scope>NUCLEOTIDE SEQUENCE [LARGE SCALE GENOMIC DNA]</scope>
    <source>
        <strain evidence="1 2">JCM 10989</strain>
    </source>
</reference>
<evidence type="ECO:0008006" key="3">
    <source>
        <dbReference type="Google" id="ProtNLM"/>
    </source>
</evidence>
<accession>L9ZVI1</accession>
<protein>
    <recommendedName>
        <fullName evidence="3">Alpha/beta hydrolase</fullName>
    </recommendedName>
</protein>
<gene>
    <name evidence="1" type="ORF">C483_12593</name>
</gene>
<dbReference type="STRING" id="1227493.C483_12593"/>